<dbReference type="InterPro" id="IPR006148">
    <property type="entry name" value="Glc/Gal-6P_isomerase"/>
</dbReference>
<dbReference type="Proteomes" id="UP001597285">
    <property type="component" value="Unassembled WGS sequence"/>
</dbReference>
<reference evidence="5" key="1">
    <citation type="journal article" date="2019" name="Int. J. Syst. Evol. Microbiol.">
        <title>The Global Catalogue of Microorganisms (GCM) 10K type strain sequencing project: providing services to taxonomists for standard genome sequencing and annotation.</title>
        <authorList>
            <consortium name="The Broad Institute Genomics Platform"/>
            <consortium name="The Broad Institute Genome Sequencing Center for Infectious Disease"/>
            <person name="Wu L."/>
            <person name="Ma J."/>
        </authorList>
    </citation>
    <scope>NUCLEOTIDE SEQUENCE [LARGE SCALE GENOMIC DNA]</scope>
    <source>
        <strain evidence="5">KCTC 42143</strain>
    </source>
</reference>
<keyword evidence="2" id="KW-0119">Carbohydrate metabolism</keyword>
<name>A0ABW4NMH7_9LACT</name>
<dbReference type="RefSeq" id="WP_058919392.1">
    <property type="nucleotide sequence ID" value="NZ_JBHSQC010000015.1"/>
</dbReference>
<accession>A0ABW4NMH7</accession>
<gene>
    <name evidence="4" type="ORF">ACFSBK_03905</name>
</gene>
<dbReference type="PANTHER" id="PTHR11280">
    <property type="entry name" value="GLUCOSAMINE-6-PHOSPHATE ISOMERASE"/>
    <property type="match status" value="1"/>
</dbReference>
<keyword evidence="1" id="KW-0378">Hydrolase</keyword>
<sequence>MQTIFVKDYDEMSKKAFEVLKEVIEENKEPVLSLNTGGTPRGLFKYLVEGINNGLDISNATIFNLDEYVGPKNAVYTVRTYMYENLFNLIQNQPKQAYLIDGETANPDQEIERYKELLSQNKRDIQILGLGTNGHIGANEPGTPFDSTMFLAEHEESTVQSTMKEYGITREEAPTEMFTLGFSEILDAEKVLLLVSGAHKAEAVKAFLEGEITPDCPVTALRNHDNVIVIIDEAAASLLEK</sequence>
<dbReference type="EMBL" id="JBHUFF010000008">
    <property type="protein sequence ID" value="MFD1799006.1"/>
    <property type="molecule type" value="Genomic_DNA"/>
</dbReference>
<dbReference type="Gene3D" id="3.40.50.1360">
    <property type="match status" value="1"/>
</dbReference>
<dbReference type="InterPro" id="IPR037171">
    <property type="entry name" value="NagB/RpiA_transferase-like"/>
</dbReference>
<proteinExistence type="predicted"/>
<dbReference type="SUPFAM" id="SSF100950">
    <property type="entry name" value="NagB/RpiA/CoA transferase-like"/>
    <property type="match status" value="1"/>
</dbReference>
<comment type="caution">
    <text evidence="4">The sequence shown here is derived from an EMBL/GenBank/DDBJ whole genome shotgun (WGS) entry which is preliminary data.</text>
</comment>
<evidence type="ECO:0000256" key="1">
    <source>
        <dbReference type="ARBA" id="ARBA00022801"/>
    </source>
</evidence>
<keyword evidence="5" id="KW-1185">Reference proteome</keyword>
<evidence type="ECO:0000313" key="5">
    <source>
        <dbReference type="Proteomes" id="UP001597285"/>
    </source>
</evidence>
<evidence type="ECO:0000313" key="4">
    <source>
        <dbReference type="EMBL" id="MFD1799006.1"/>
    </source>
</evidence>
<evidence type="ECO:0000256" key="2">
    <source>
        <dbReference type="ARBA" id="ARBA00023277"/>
    </source>
</evidence>
<organism evidence="4 5">
    <name type="scientific">Carnobacterium antarcticum</name>
    <dbReference type="NCBI Taxonomy" id="2126436"/>
    <lineage>
        <taxon>Bacteria</taxon>
        <taxon>Bacillati</taxon>
        <taxon>Bacillota</taxon>
        <taxon>Bacilli</taxon>
        <taxon>Lactobacillales</taxon>
        <taxon>Carnobacteriaceae</taxon>
        <taxon>Carnobacterium</taxon>
    </lineage>
</organism>
<dbReference type="Pfam" id="PF01182">
    <property type="entry name" value="Glucosamine_iso"/>
    <property type="match status" value="1"/>
</dbReference>
<dbReference type="CDD" id="cd01399">
    <property type="entry name" value="GlcN6P_deaminase"/>
    <property type="match status" value="1"/>
</dbReference>
<dbReference type="InterPro" id="IPR018321">
    <property type="entry name" value="Glucosamine6P_isomerase_CS"/>
</dbReference>
<evidence type="ECO:0000259" key="3">
    <source>
        <dbReference type="Pfam" id="PF01182"/>
    </source>
</evidence>
<dbReference type="PROSITE" id="PS01161">
    <property type="entry name" value="GLC_GALNAC_ISOMERASE"/>
    <property type="match status" value="1"/>
</dbReference>
<dbReference type="PANTHER" id="PTHR11280:SF5">
    <property type="entry name" value="GLUCOSAMINE-6-PHOSPHATE ISOMERASE"/>
    <property type="match status" value="1"/>
</dbReference>
<feature type="domain" description="Glucosamine/galactosamine-6-phosphate isomerase" evidence="3">
    <location>
        <begin position="11"/>
        <end position="226"/>
    </location>
</feature>
<protein>
    <submittedName>
        <fullName evidence="4">Glucosamine-6-phosphate deaminase</fullName>
    </submittedName>
</protein>
<dbReference type="InterPro" id="IPR004547">
    <property type="entry name" value="Glucosamine6P_isomerase"/>
</dbReference>